<reference evidence="4" key="1">
    <citation type="submission" date="2011-09" db="EMBL/GenBank/DDBJ databases">
        <title>Complete sequence of Halovivax ruber XH-70.</title>
        <authorList>
            <consortium name="US DOE Joint Genome Institute"/>
            <person name="Lucas S."/>
            <person name="Han J."/>
            <person name="Lapidus A."/>
            <person name="Cheng J.-F."/>
            <person name="Goodwin L."/>
            <person name="Pitluck S."/>
            <person name="Peters L."/>
            <person name="Mikhailova N."/>
            <person name="Davenport K."/>
            <person name="Detter J.C."/>
            <person name="Han C."/>
            <person name="Tapia R."/>
            <person name="Land M."/>
            <person name="Hauser L."/>
            <person name="Kyrpides N."/>
            <person name="Ivanova N."/>
            <person name="Pagani I."/>
            <person name="Sproer C."/>
            <person name="Anderson I."/>
            <person name="Woyke T."/>
        </authorList>
    </citation>
    <scope>NUCLEOTIDE SEQUENCE</scope>
    <source>
        <strain evidence="4">XH-70</strain>
    </source>
</reference>
<dbReference type="eggNOG" id="arCOG02917">
    <property type="taxonomic scope" value="Archaea"/>
</dbReference>
<evidence type="ECO:0000256" key="2">
    <source>
        <dbReference type="ARBA" id="ARBA00023008"/>
    </source>
</evidence>
<accession>L0I7B2</accession>
<organism evidence="4 5">
    <name type="scientific">Halovivax ruber (strain DSM 18193 / JCM 13892 / XH-70)</name>
    <dbReference type="NCBI Taxonomy" id="797302"/>
    <lineage>
        <taxon>Archaea</taxon>
        <taxon>Methanobacteriati</taxon>
        <taxon>Methanobacteriota</taxon>
        <taxon>Stenosarchaea group</taxon>
        <taxon>Halobacteria</taxon>
        <taxon>Halobacteriales</taxon>
        <taxon>Natrialbaceae</taxon>
        <taxon>Halovivax</taxon>
    </lineage>
</organism>
<evidence type="ECO:0000259" key="3">
    <source>
        <dbReference type="Pfam" id="PF00127"/>
    </source>
</evidence>
<dbReference type="KEGG" id="hru:Halru_0824"/>
<keyword evidence="1" id="KW-0479">Metal-binding</keyword>
<dbReference type="InterPro" id="IPR000923">
    <property type="entry name" value="BlueCu_1"/>
</dbReference>
<gene>
    <name evidence="4" type="ordered locus">Halru_0824</name>
</gene>
<evidence type="ECO:0000313" key="4">
    <source>
        <dbReference type="EMBL" id="AGB15450.1"/>
    </source>
</evidence>
<dbReference type="Gene3D" id="2.60.40.420">
    <property type="entry name" value="Cupredoxins - blue copper proteins"/>
    <property type="match status" value="1"/>
</dbReference>
<dbReference type="EMBL" id="CP003050">
    <property type="protein sequence ID" value="AGB15450.1"/>
    <property type="molecule type" value="Genomic_DNA"/>
</dbReference>
<dbReference type="GO" id="GO:0005507">
    <property type="term" value="F:copper ion binding"/>
    <property type="evidence" value="ECO:0007669"/>
    <property type="project" value="InterPro"/>
</dbReference>
<keyword evidence="2" id="KW-0186">Copper</keyword>
<proteinExistence type="predicted"/>
<dbReference type="GO" id="GO:0009055">
    <property type="term" value="F:electron transfer activity"/>
    <property type="evidence" value="ECO:0007669"/>
    <property type="project" value="InterPro"/>
</dbReference>
<evidence type="ECO:0000256" key="1">
    <source>
        <dbReference type="ARBA" id="ARBA00022723"/>
    </source>
</evidence>
<keyword evidence="5" id="KW-1185">Reference proteome</keyword>
<dbReference type="GeneID" id="14375078"/>
<feature type="domain" description="Blue (type 1) copper" evidence="3">
    <location>
        <begin position="44"/>
        <end position="147"/>
    </location>
</feature>
<dbReference type="AlphaFoldDB" id="L0I7B2"/>
<dbReference type="PROSITE" id="PS51257">
    <property type="entry name" value="PROKAR_LIPOPROTEIN"/>
    <property type="match status" value="1"/>
</dbReference>
<dbReference type="Proteomes" id="UP000010846">
    <property type="component" value="Chromosome"/>
</dbReference>
<sequence>MRRRAYLAGAGSVGLVSLSGCAAIGDAASALFGDEYDIGMDRNAFTPKTYETTVGEPIRWKNTSGSVHTVTAYGGVFETSEADYFASGGYESESAARDAWFDDQGGAIGVGETFEHTISVPGEYQYFCVPHETDGNGRVRMVGTIVVTE</sequence>
<name>L0I7B2_HALRX</name>
<dbReference type="SUPFAM" id="SSF49503">
    <property type="entry name" value="Cupredoxins"/>
    <property type="match status" value="1"/>
</dbReference>
<dbReference type="InterPro" id="IPR008972">
    <property type="entry name" value="Cupredoxin"/>
</dbReference>
<dbReference type="OrthoDB" id="4392at2157"/>
<protein>
    <submittedName>
        <fullName evidence="4">Plastocyanin</fullName>
    </submittedName>
</protein>
<dbReference type="HOGENOM" id="CLU_084115_1_3_2"/>
<dbReference type="RefSeq" id="WP_015300120.1">
    <property type="nucleotide sequence ID" value="NC_019964.1"/>
</dbReference>
<dbReference type="Pfam" id="PF00127">
    <property type="entry name" value="Copper-bind"/>
    <property type="match status" value="1"/>
</dbReference>
<dbReference type="STRING" id="797302.Halru_0824"/>
<evidence type="ECO:0000313" key="5">
    <source>
        <dbReference type="Proteomes" id="UP000010846"/>
    </source>
</evidence>